<dbReference type="SUPFAM" id="SSF69118">
    <property type="entry name" value="AhpD-like"/>
    <property type="match status" value="2"/>
</dbReference>
<dbReference type="Proteomes" id="UP000625568">
    <property type="component" value="Chromosome 2"/>
</dbReference>
<dbReference type="RefSeq" id="WP_081293649.1">
    <property type="nucleotide sequence ID" value="NZ_CABVPR010000025.1"/>
</dbReference>
<reference evidence="2 3" key="1">
    <citation type="submission" date="2021-02" db="EMBL/GenBank/DDBJ databases">
        <title>FDA dAtabase for Regulatory Grade micrObial Sequences (FDA-ARGOS): Supporting development and validation of Infectious Disease Dx tests.</title>
        <authorList>
            <person name="Minogue T."/>
            <person name="Wolcott M."/>
            <person name="Wasieloski L."/>
            <person name="Aguilar W."/>
            <person name="Moore D."/>
            <person name="Jaissle J."/>
            <person name="Tallon L."/>
            <person name="Sadzewicz L."/>
            <person name="Zhao X."/>
            <person name="Boylan J."/>
            <person name="Ott S."/>
            <person name="Bowen H."/>
            <person name="Vavikolanu K."/>
            <person name="Mehta A."/>
            <person name="Aluvathingal J."/>
            <person name="Nadendla S."/>
            <person name="Yan Y."/>
            <person name="Sichtig H."/>
        </authorList>
    </citation>
    <scope>NUCLEOTIDE SEQUENCE [LARGE SCALE GENOMIC DNA]</scope>
    <source>
        <strain evidence="2 3">FDAARGOS_1272</strain>
    </source>
</reference>
<dbReference type="InterPro" id="IPR003779">
    <property type="entry name" value="CMD-like"/>
</dbReference>
<dbReference type="GeneID" id="93130341"/>
<dbReference type="EMBL" id="CP069483">
    <property type="protein sequence ID" value="QRO80387.1"/>
    <property type="molecule type" value="Genomic_DNA"/>
</dbReference>
<protein>
    <submittedName>
        <fullName evidence="2">Carboxymuconolactone decarboxylase family protein</fullName>
    </submittedName>
</protein>
<name>A0A892IGS9_9BURK</name>
<feature type="domain" description="Carboxymuconolactone decarboxylase-like" evidence="1">
    <location>
        <begin position="37"/>
        <end position="113"/>
    </location>
</feature>
<keyword evidence="3" id="KW-1185">Reference proteome</keyword>
<proteinExistence type="predicted"/>
<sequence length="267" mass="28301">METTAWSDRYHVGTLTLAAVGGSYAAPLLQRLRRLSPELPQVLVETAYGDLISRPALSLPQREVATVATLAACGDVPIALKFHCAGMLNTGWQPRALIETVLSGIANQSERAATSAIDIACEVLIERYPASKGHSSRSAADGLLPEMFVGAASDSGHTFACAQAALASHLDKIAAGAFDGPGLPEKSRQLAALAVVITARRDPSVLRDQIRQCMEAAWTRDELAELIMHMTAYIGWPVILNVVAPAAESFERFASEAADGRVADPVA</sequence>
<dbReference type="InterPro" id="IPR052512">
    <property type="entry name" value="4CMD/NDH-1_regulator"/>
</dbReference>
<evidence type="ECO:0000313" key="3">
    <source>
        <dbReference type="Proteomes" id="UP000625568"/>
    </source>
</evidence>
<dbReference type="Pfam" id="PF02627">
    <property type="entry name" value="CMD"/>
    <property type="match status" value="2"/>
</dbReference>
<dbReference type="AlphaFoldDB" id="A0A892IGS9"/>
<dbReference type="PANTHER" id="PTHR33570">
    <property type="entry name" value="4-CARBOXYMUCONOLACTONE DECARBOXYLASE FAMILY PROTEIN"/>
    <property type="match status" value="1"/>
</dbReference>
<organism evidence="2 3">
    <name type="scientific">Burkholderia dolosa</name>
    <dbReference type="NCBI Taxonomy" id="152500"/>
    <lineage>
        <taxon>Bacteria</taxon>
        <taxon>Pseudomonadati</taxon>
        <taxon>Pseudomonadota</taxon>
        <taxon>Betaproteobacteria</taxon>
        <taxon>Burkholderiales</taxon>
        <taxon>Burkholderiaceae</taxon>
        <taxon>Burkholderia</taxon>
        <taxon>Burkholderia cepacia complex</taxon>
    </lineage>
</organism>
<dbReference type="Gene3D" id="1.20.1290.10">
    <property type="entry name" value="AhpD-like"/>
    <property type="match status" value="2"/>
</dbReference>
<dbReference type="GO" id="GO:0051920">
    <property type="term" value="F:peroxiredoxin activity"/>
    <property type="evidence" value="ECO:0007669"/>
    <property type="project" value="InterPro"/>
</dbReference>
<dbReference type="InterPro" id="IPR029032">
    <property type="entry name" value="AhpD-like"/>
</dbReference>
<evidence type="ECO:0000313" key="2">
    <source>
        <dbReference type="EMBL" id="QRO80387.1"/>
    </source>
</evidence>
<accession>A0A892IGS9</accession>
<feature type="domain" description="Carboxymuconolactone decarboxylase-like" evidence="1">
    <location>
        <begin position="167"/>
        <end position="248"/>
    </location>
</feature>
<gene>
    <name evidence="2" type="ORF">I6K02_18845</name>
</gene>
<dbReference type="PANTHER" id="PTHR33570:SF10">
    <property type="entry name" value="GAMMA-CARBOXYMUCONOLACTONE DECARBOXYLASE"/>
    <property type="match status" value="1"/>
</dbReference>
<evidence type="ECO:0000259" key="1">
    <source>
        <dbReference type="Pfam" id="PF02627"/>
    </source>
</evidence>